<dbReference type="SMART" id="SM01100">
    <property type="entry name" value="CRAL_TRIO_N"/>
    <property type="match status" value="1"/>
</dbReference>
<reference evidence="2" key="2">
    <citation type="submission" date="2017-10" db="EMBL/GenBank/DDBJ databases">
        <title>Ladona fulva Genome sequencing and assembly.</title>
        <authorList>
            <person name="Murali S."/>
            <person name="Richards S."/>
            <person name="Bandaranaike D."/>
            <person name="Bellair M."/>
            <person name="Blankenburg K."/>
            <person name="Chao H."/>
            <person name="Dinh H."/>
            <person name="Doddapaneni H."/>
            <person name="Dugan-Rocha S."/>
            <person name="Elkadiri S."/>
            <person name="Gnanaolivu R."/>
            <person name="Hernandez B."/>
            <person name="Skinner E."/>
            <person name="Javaid M."/>
            <person name="Lee S."/>
            <person name="Li M."/>
            <person name="Ming W."/>
            <person name="Munidasa M."/>
            <person name="Muniz J."/>
            <person name="Nguyen L."/>
            <person name="Hughes D."/>
            <person name="Osuji N."/>
            <person name="Pu L.-L."/>
            <person name="Puazo M."/>
            <person name="Qu C."/>
            <person name="Quiroz J."/>
            <person name="Raj R."/>
            <person name="Weissenberger G."/>
            <person name="Xin Y."/>
            <person name="Zou X."/>
            <person name="Han Y."/>
            <person name="Worley K."/>
            <person name="Muzny D."/>
            <person name="Gibbs R."/>
        </authorList>
    </citation>
    <scope>NUCLEOTIDE SEQUENCE</scope>
    <source>
        <strain evidence="2">Sampled in the wild</strain>
    </source>
</reference>
<comment type="caution">
    <text evidence="2">The sequence shown here is derived from an EMBL/GenBank/DDBJ whole genome shotgun (WGS) entry which is preliminary data.</text>
</comment>
<dbReference type="EMBL" id="KZ308817">
    <property type="protein sequence ID" value="KAG8234478.1"/>
    <property type="molecule type" value="Genomic_DNA"/>
</dbReference>
<protein>
    <recommendedName>
        <fullName evidence="1">CRAL/TRIO N-terminal domain-containing protein</fullName>
    </recommendedName>
</protein>
<proteinExistence type="predicted"/>
<reference evidence="2" key="1">
    <citation type="submission" date="2013-04" db="EMBL/GenBank/DDBJ databases">
        <authorList>
            <person name="Qu J."/>
            <person name="Murali S.C."/>
            <person name="Bandaranaike D."/>
            <person name="Bellair M."/>
            <person name="Blankenburg K."/>
            <person name="Chao H."/>
            <person name="Dinh H."/>
            <person name="Doddapaneni H."/>
            <person name="Downs B."/>
            <person name="Dugan-Rocha S."/>
            <person name="Elkadiri S."/>
            <person name="Gnanaolivu R.D."/>
            <person name="Hernandez B."/>
            <person name="Javaid M."/>
            <person name="Jayaseelan J.C."/>
            <person name="Lee S."/>
            <person name="Li M."/>
            <person name="Ming W."/>
            <person name="Munidasa M."/>
            <person name="Muniz J."/>
            <person name="Nguyen L."/>
            <person name="Ongeri F."/>
            <person name="Osuji N."/>
            <person name="Pu L.-L."/>
            <person name="Puazo M."/>
            <person name="Qu C."/>
            <person name="Quiroz J."/>
            <person name="Raj R."/>
            <person name="Weissenberger G."/>
            <person name="Xin Y."/>
            <person name="Zou X."/>
            <person name="Han Y."/>
            <person name="Richards S."/>
            <person name="Worley K."/>
            <person name="Muzny D."/>
            <person name="Gibbs R."/>
        </authorList>
    </citation>
    <scope>NUCLEOTIDE SEQUENCE</scope>
    <source>
        <strain evidence="2">Sampled in the wild</strain>
    </source>
</reference>
<dbReference type="OrthoDB" id="440711at2759"/>
<dbReference type="Gene3D" id="1.10.8.20">
    <property type="entry name" value="N-terminal domain of phosphatidylinositol transfer protein sec14p"/>
    <property type="match status" value="1"/>
</dbReference>
<evidence type="ECO:0000313" key="2">
    <source>
        <dbReference type="EMBL" id="KAG8234478.1"/>
    </source>
</evidence>
<dbReference type="GO" id="GO:1902936">
    <property type="term" value="F:phosphatidylinositol bisphosphate binding"/>
    <property type="evidence" value="ECO:0007669"/>
    <property type="project" value="TreeGrafter"/>
</dbReference>
<gene>
    <name evidence="2" type="ORF">J437_LFUL014346</name>
</gene>
<dbReference type="Pfam" id="PF03765">
    <property type="entry name" value="CRAL_TRIO_N"/>
    <property type="match status" value="1"/>
</dbReference>
<sequence>MAPHDGLGIKDDGLGDESDVSTRLDFDEAPAQLAHECIGETPEERAAALELLRHTINSRMELPDRTEDDFLIKFLRARGFCVEKAYRLMVRYYKFKEEHPKFHKGVYPLRLTFIGDDDVISVFPYRDQTGRRTIIYR</sequence>
<dbReference type="Proteomes" id="UP000792457">
    <property type="component" value="Unassembled WGS sequence"/>
</dbReference>
<evidence type="ECO:0000259" key="1">
    <source>
        <dbReference type="SMART" id="SM01100"/>
    </source>
</evidence>
<dbReference type="InterPro" id="IPR011074">
    <property type="entry name" value="CRAL/TRIO_N_dom"/>
</dbReference>
<evidence type="ECO:0000313" key="3">
    <source>
        <dbReference type="Proteomes" id="UP000792457"/>
    </source>
</evidence>
<feature type="non-terminal residue" evidence="2">
    <location>
        <position position="1"/>
    </location>
</feature>
<dbReference type="PRINTS" id="PR00180">
    <property type="entry name" value="CRETINALDHBP"/>
</dbReference>
<dbReference type="PANTHER" id="PTHR10174">
    <property type="entry name" value="ALPHA-TOCOPHEROL TRANSFER PROTEIN-RELATED"/>
    <property type="match status" value="1"/>
</dbReference>
<feature type="domain" description="CRAL/TRIO N-terminal" evidence="1">
    <location>
        <begin position="67"/>
        <end position="92"/>
    </location>
</feature>
<dbReference type="AlphaFoldDB" id="A0A8K0KLJ8"/>
<accession>A0A8K0KLJ8</accession>
<dbReference type="PANTHER" id="PTHR10174:SF234">
    <property type="entry name" value="SD01558P"/>
    <property type="match status" value="1"/>
</dbReference>
<keyword evidence="3" id="KW-1185">Reference proteome</keyword>
<dbReference type="SUPFAM" id="SSF46938">
    <property type="entry name" value="CRAL/TRIO N-terminal domain"/>
    <property type="match status" value="1"/>
</dbReference>
<organism evidence="2 3">
    <name type="scientific">Ladona fulva</name>
    <name type="common">Scarce chaser dragonfly</name>
    <name type="synonym">Libellula fulva</name>
    <dbReference type="NCBI Taxonomy" id="123851"/>
    <lineage>
        <taxon>Eukaryota</taxon>
        <taxon>Metazoa</taxon>
        <taxon>Ecdysozoa</taxon>
        <taxon>Arthropoda</taxon>
        <taxon>Hexapoda</taxon>
        <taxon>Insecta</taxon>
        <taxon>Pterygota</taxon>
        <taxon>Palaeoptera</taxon>
        <taxon>Odonata</taxon>
        <taxon>Epiprocta</taxon>
        <taxon>Anisoptera</taxon>
        <taxon>Libelluloidea</taxon>
        <taxon>Libellulidae</taxon>
        <taxon>Ladona</taxon>
    </lineage>
</organism>
<dbReference type="GO" id="GO:0016020">
    <property type="term" value="C:membrane"/>
    <property type="evidence" value="ECO:0007669"/>
    <property type="project" value="TreeGrafter"/>
</dbReference>
<dbReference type="InterPro" id="IPR036273">
    <property type="entry name" value="CRAL/TRIO_N_dom_sf"/>
</dbReference>
<name>A0A8K0KLJ8_LADFU</name>